<keyword evidence="4" id="KW-0479">Metal-binding</keyword>
<evidence type="ECO:0000256" key="6">
    <source>
        <dbReference type="ARBA" id="ARBA00023014"/>
    </source>
</evidence>
<protein>
    <submittedName>
        <fullName evidence="8">4Fe-4S binding protein</fullName>
    </submittedName>
</protein>
<evidence type="ECO:0000256" key="1">
    <source>
        <dbReference type="ARBA" id="ARBA00001966"/>
    </source>
</evidence>
<dbReference type="PANTHER" id="PTHR24960">
    <property type="entry name" value="PHOTOSYSTEM I IRON-SULFUR CENTER-RELATED"/>
    <property type="match status" value="1"/>
</dbReference>
<feature type="domain" description="4Fe-4S ferredoxin-type" evidence="7">
    <location>
        <begin position="1"/>
        <end position="25"/>
    </location>
</feature>
<dbReference type="PROSITE" id="PS00198">
    <property type="entry name" value="4FE4S_FER_1"/>
    <property type="match status" value="1"/>
</dbReference>
<feature type="domain" description="4Fe-4S ferredoxin-type" evidence="7">
    <location>
        <begin position="28"/>
        <end position="55"/>
    </location>
</feature>
<sequence>MSYKITDACIACGACQPECPVDAISAGDIYVIDPDKCIECGACANVCPVNAPQQD</sequence>
<gene>
    <name evidence="8" type="ORF">KQI42_03480</name>
</gene>
<dbReference type="PROSITE" id="PS51379">
    <property type="entry name" value="4FE4S_FER_2"/>
    <property type="match status" value="2"/>
</dbReference>
<dbReference type="InterPro" id="IPR017896">
    <property type="entry name" value="4Fe4S_Fe-S-bd"/>
</dbReference>
<dbReference type="InterPro" id="IPR017900">
    <property type="entry name" value="4Fe4S_Fe_S_CS"/>
</dbReference>
<keyword evidence="3" id="KW-0004">4Fe-4S</keyword>
<dbReference type="EMBL" id="JAHLPM010000002">
    <property type="protein sequence ID" value="MBU5437056.1"/>
    <property type="molecule type" value="Genomic_DNA"/>
</dbReference>
<evidence type="ECO:0000256" key="3">
    <source>
        <dbReference type="ARBA" id="ARBA00022485"/>
    </source>
</evidence>
<comment type="function">
    <text evidence="2">Ferredoxins are iron-sulfur proteins that transfer electrons in a wide variety of metabolic reactions.</text>
</comment>
<dbReference type="RefSeq" id="WP_216516772.1">
    <property type="nucleotide sequence ID" value="NZ_JAHLPM010000002.1"/>
</dbReference>
<keyword evidence="5" id="KW-0408">Iron</keyword>
<accession>A0ABS6E2C1</accession>
<name>A0ABS6E2C1_9FIRM</name>
<dbReference type="Pfam" id="PF00037">
    <property type="entry name" value="Fer4"/>
    <property type="match status" value="2"/>
</dbReference>
<evidence type="ECO:0000256" key="5">
    <source>
        <dbReference type="ARBA" id="ARBA00023004"/>
    </source>
</evidence>
<organism evidence="8 9">
    <name type="scientific">Tissierella simiarum</name>
    <dbReference type="NCBI Taxonomy" id="2841534"/>
    <lineage>
        <taxon>Bacteria</taxon>
        <taxon>Bacillati</taxon>
        <taxon>Bacillota</taxon>
        <taxon>Tissierellia</taxon>
        <taxon>Tissierellales</taxon>
        <taxon>Tissierellaceae</taxon>
        <taxon>Tissierella</taxon>
    </lineage>
</organism>
<dbReference type="Proteomes" id="UP000749471">
    <property type="component" value="Unassembled WGS sequence"/>
</dbReference>
<comment type="cofactor">
    <cofactor evidence="1">
        <name>[4Fe-4S] cluster</name>
        <dbReference type="ChEBI" id="CHEBI:49883"/>
    </cofactor>
</comment>
<dbReference type="PANTHER" id="PTHR24960:SF79">
    <property type="entry name" value="PHOTOSYSTEM I IRON-SULFUR CENTER"/>
    <property type="match status" value="1"/>
</dbReference>
<evidence type="ECO:0000313" key="9">
    <source>
        <dbReference type="Proteomes" id="UP000749471"/>
    </source>
</evidence>
<evidence type="ECO:0000313" key="8">
    <source>
        <dbReference type="EMBL" id="MBU5437056.1"/>
    </source>
</evidence>
<reference evidence="8 9" key="1">
    <citation type="submission" date="2021-06" db="EMBL/GenBank/DDBJ databases">
        <authorList>
            <person name="Sun Q."/>
            <person name="Li D."/>
        </authorList>
    </citation>
    <scope>NUCLEOTIDE SEQUENCE [LARGE SCALE GENOMIC DNA]</scope>
    <source>
        <strain evidence="8 9">MSJ-40</strain>
    </source>
</reference>
<dbReference type="InterPro" id="IPR050157">
    <property type="entry name" value="PSI_iron-sulfur_center"/>
</dbReference>
<proteinExistence type="predicted"/>
<evidence type="ECO:0000256" key="2">
    <source>
        <dbReference type="ARBA" id="ARBA00003532"/>
    </source>
</evidence>
<keyword evidence="9" id="KW-1185">Reference proteome</keyword>
<evidence type="ECO:0000259" key="7">
    <source>
        <dbReference type="PROSITE" id="PS51379"/>
    </source>
</evidence>
<comment type="caution">
    <text evidence="8">The sequence shown here is derived from an EMBL/GenBank/DDBJ whole genome shotgun (WGS) entry which is preliminary data.</text>
</comment>
<keyword evidence="6" id="KW-0411">Iron-sulfur</keyword>
<evidence type="ECO:0000256" key="4">
    <source>
        <dbReference type="ARBA" id="ARBA00022723"/>
    </source>
</evidence>